<protein>
    <submittedName>
        <fullName evidence="5">Helix-turn-helix domain-containing protein</fullName>
    </submittedName>
</protein>
<evidence type="ECO:0000256" key="3">
    <source>
        <dbReference type="ARBA" id="ARBA00023163"/>
    </source>
</evidence>
<dbReference type="EMBL" id="BAABBV010000002">
    <property type="protein sequence ID" value="GAA4164382.1"/>
    <property type="molecule type" value="Genomic_DNA"/>
</dbReference>
<keyword evidence="2" id="KW-0238">DNA-binding</keyword>
<proteinExistence type="predicted"/>
<evidence type="ECO:0000256" key="1">
    <source>
        <dbReference type="ARBA" id="ARBA00023015"/>
    </source>
</evidence>
<evidence type="ECO:0000313" key="6">
    <source>
        <dbReference type="Proteomes" id="UP001415169"/>
    </source>
</evidence>
<dbReference type="Pfam" id="PF01638">
    <property type="entry name" value="HxlR"/>
    <property type="match status" value="1"/>
</dbReference>
<dbReference type="SUPFAM" id="SSF46785">
    <property type="entry name" value="Winged helix' DNA-binding domain"/>
    <property type="match status" value="1"/>
</dbReference>
<feature type="domain" description="HTH hxlR-type" evidence="4">
    <location>
        <begin position="13"/>
        <end position="113"/>
    </location>
</feature>
<comment type="caution">
    <text evidence="5">The sequence shown here is derived from an EMBL/GenBank/DDBJ whole genome shotgun (WGS) entry which is preliminary data.</text>
</comment>
<organism evidence="5 6">
    <name type="scientific">Gryllotalpicola daejeonensis</name>
    <dbReference type="NCBI Taxonomy" id="993087"/>
    <lineage>
        <taxon>Bacteria</taxon>
        <taxon>Bacillati</taxon>
        <taxon>Actinomycetota</taxon>
        <taxon>Actinomycetes</taxon>
        <taxon>Micrococcales</taxon>
        <taxon>Microbacteriaceae</taxon>
        <taxon>Gryllotalpicola</taxon>
    </lineage>
</organism>
<evidence type="ECO:0000313" key="5">
    <source>
        <dbReference type="EMBL" id="GAA4164382.1"/>
    </source>
</evidence>
<reference evidence="5" key="1">
    <citation type="journal article" date="2014" name="Int. J. Syst. Evol. Microbiol.">
        <title>Complete genome of a new Firmicutes species belonging to the dominant human colonic microbiota ('Ruminococcus bicirculans') reveals two chromosomes and a selective capacity to utilize plant glucans.</title>
        <authorList>
            <consortium name="NISC Comparative Sequencing Program"/>
            <person name="Wegmann U."/>
            <person name="Louis P."/>
            <person name="Goesmann A."/>
            <person name="Henrissat B."/>
            <person name="Duncan S.H."/>
            <person name="Flint H.J."/>
        </authorList>
    </citation>
    <scope>NUCLEOTIDE SEQUENCE</scope>
    <source>
        <strain evidence="5">JCM 17590</strain>
    </source>
</reference>
<dbReference type="PANTHER" id="PTHR33204">
    <property type="entry name" value="TRANSCRIPTIONAL REGULATOR, MARR FAMILY"/>
    <property type="match status" value="1"/>
</dbReference>
<evidence type="ECO:0000256" key="2">
    <source>
        <dbReference type="ARBA" id="ARBA00023125"/>
    </source>
</evidence>
<keyword evidence="1" id="KW-0805">Transcription regulation</keyword>
<dbReference type="InterPro" id="IPR036390">
    <property type="entry name" value="WH_DNA-bd_sf"/>
</dbReference>
<dbReference type="Gene3D" id="1.10.10.10">
    <property type="entry name" value="Winged helix-like DNA-binding domain superfamily/Winged helix DNA-binding domain"/>
    <property type="match status" value="1"/>
</dbReference>
<sequence length="169" mass="18668">MANPGVGEHRSGCPINLSIEVLGDKWSLVVLRDVMFGDRHYFRELLTGSEEGIASNILADRLRRLVANGLLWTSDDASHKQKIRYSLTEAGIQLVPVMAALGSWGRRHLPASHELSVRAEVLERGGPELWERFMDELREQHLGTPRRAGQASVFAELNTAYAAAIATAP</sequence>
<gene>
    <name evidence="5" type="ORF">GCM10022286_26020</name>
</gene>
<reference evidence="5" key="2">
    <citation type="submission" date="2023-12" db="EMBL/GenBank/DDBJ databases">
        <authorList>
            <person name="Sun Q."/>
            <person name="Inoue M."/>
        </authorList>
    </citation>
    <scope>NUCLEOTIDE SEQUENCE</scope>
    <source>
        <strain evidence="5">JCM 17590</strain>
    </source>
</reference>
<evidence type="ECO:0000259" key="4">
    <source>
        <dbReference type="PROSITE" id="PS51118"/>
    </source>
</evidence>
<dbReference type="PANTHER" id="PTHR33204:SF18">
    <property type="entry name" value="TRANSCRIPTIONAL REGULATORY PROTEIN"/>
    <property type="match status" value="1"/>
</dbReference>
<accession>A0ABP7ZMB0</accession>
<keyword evidence="3" id="KW-0804">Transcription</keyword>
<keyword evidence="6" id="KW-1185">Reference proteome</keyword>
<dbReference type="Proteomes" id="UP001415169">
    <property type="component" value="Unassembled WGS sequence"/>
</dbReference>
<dbReference type="RefSeq" id="WP_344792308.1">
    <property type="nucleotide sequence ID" value="NZ_BAABBV010000002.1"/>
</dbReference>
<dbReference type="InterPro" id="IPR036388">
    <property type="entry name" value="WH-like_DNA-bd_sf"/>
</dbReference>
<name>A0ABP7ZMB0_9MICO</name>
<dbReference type="PROSITE" id="PS51118">
    <property type="entry name" value="HTH_HXLR"/>
    <property type="match status" value="1"/>
</dbReference>
<dbReference type="InterPro" id="IPR002577">
    <property type="entry name" value="HTH_HxlR"/>
</dbReference>